<gene>
    <name evidence="1" type="ORF">SAMN04489740_1424</name>
</gene>
<dbReference type="Proteomes" id="UP000182725">
    <property type="component" value="Unassembled WGS sequence"/>
</dbReference>
<evidence type="ECO:0000313" key="2">
    <source>
        <dbReference type="Proteomes" id="UP000182725"/>
    </source>
</evidence>
<sequence length="93" mass="10281">MDTWEPTAPQSWISSLIVDQRSIRIGGLQPGHGKRCKITEGVHTAPAVAVLEDQADTLVIVDDQLRTLSVQPELFRRHEGWPLGAPIDSRAED</sequence>
<name>A0A1H5IVS1_9MICC</name>
<dbReference type="AlphaFoldDB" id="A0A1H5IVS1"/>
<protein>
    <submittedName>
        <fullName evidence="1">Uncharacterized protein</fullName>
    </submittedName>
</protein>
<accession>A0A1H5IVS1</accession>
<evidence type="ECO:0000313" key="1">
    <source>
        <dbReference type="EMBL" id="SEE44316.1"/>
    </source>
</evidence>
<organism evidence="1 2">
    <name type="scientific">Arthrobacter alpinus</name>
    <dbReference type="NCBI Taxonomy" id="656366"/>
    <lineage>
        <taxon>Bacteria</taxon>
        <taxon>Bacillati</taxon>
        <taxon>Actinomycetota</taxon>
        <taxon>Actinomycetes</taxon>
        <taxon>Micrococcales</taxon>
        <taxon>Micrococcaceae</taxon>
        <taxon>Arthrobacter</taxon>
    </lineage>
</organism>
<dbReference type="EMBL" id="FNTV01000001">
    <property type="protein sequence ID" value="SEE44316.1"/>
    <property type="molecule type" value="Genomic_DNA"/>
</dbReference>
<reference evidence="1 2" key="1">
    <citation type="submission" date="2016-10" db="EMBL/GenBank/DDBJ databases">
        <authorList>
            <person name="de Groot N.N."/>
        </authorList>
    </citation>
    <scope>NUCLEOTIDE SEQUENCE [LARGE SCALE GENOMIC DNA]</scope>
    <source>
        <strain evidence="1 2">DSM 22274</strain>
    </source>
</reference>
<dbReference type="RefSeq" id="WP_074711144.1">
    <property type="nucleotide sequence ID" value="NZ_FNTV01000001.1"/>
</dbReference>
<proteinExistence type="predicted"/>